<dbReference type="Proteomes" id="UP000827092">
    <property type="component" value="Unassembled WGS sequence"/>
</dbReference>
<organism evidence="1 2">
    <name type="scientific">Oedothorax gibbosus</name>
    <dbReference type="NCBI Taxonomy" id="931172"/>
    <lineage>
        <taxon>Eukaryota</taxon>
        <taxon>Metazoa</taxon>
        <taxon>Ecdysozoa</taxon>
        <taxon>Arthropoda</taxon>
        <taxon>Chelicerata</taxon>
        <taxon>Arachnida</taxon>
        <taxon>Araneae</taxon>
        <taxon>Araneomorphae</taxon>
        <taxon>Entelegynae</taxon>
        <taxon>Araneoidea</taxon>
        <taxon>Linyphiidae</taxon>
        <taxon>Erigoninae</taxon>
        <taxon>Oedothorax</taxon>
    </lineage>
</organism>
<name>A0AAV6UCR4_9ARAC</name>
<accession>A0AAV6UCR4</accession>
<dbReference type="EMBL" id="JAFNEN010000483">
    <property type="protein sequence ID" value="KAG8182057.1"/>
    <property type="molecule type" value="Genomic_DNA"/>
</dbReference>
<comment type="caution">
    <text evidence="1">The sequence shown here is derived from an EMBL/GenBank/DDBJ whole genome shotgun (WGS) entry which is preliminary data.</text>
</comment>
<evidence type="ECO:0000313" key="2">
    <source>
        <dbReference type="Proteomes" id="UP000827092"/>
    </source>
</evidence>
<proteinExistence type="predicted"/>
<reference evidence="1 2" key="1">
    <citation type="journal article" date="2022" name="Nat. Ecol. Evol.">
        <title>A masculinizing supergene underlies an exaggerated male reproductive morph in a spider.</title>
        <authorList>
            <person name="Hendrickx F."/>
            <person name="De Corte Z."/>
            <person name="Sonet G."/>
            <person name="Van Belleghem S.M."/>
            <person name="Kostlbacher S."/>
            <person name="Vangestel C."/>
        </authorList>
    </citation>
    <scope>NUCLEOTIDE SEQUENCE [LARGE SCALE GENOMIC DNA]</scope>
    <source>
        <strain evidence="1">W744_W776</strain>
    </source>
</reference>
<evidence type="ECO:0000313" key="1">
    <source>
        <dbReference type="EMBL" id="KAG8182057.1"/>
    </source>
</evidence>
<gene>
    <name evidence="1" type="ORF">JTE90_013987</name>
</gene>
<keyword evidence="2" id="KW-1185">Reference proteome</keyword>
<dbReference type="AlphaFoldDB" id="A0AAV6UCR4"/>
<protein>
    <submittedName>
        <fullName evidence="1">Uncharacterized protein</fullName>
    </submittedName>
</protein>
<sequence length="87" mass="10026">MKLTSIKEFALFLQIVNYHISNINHKAASLHENEPRRNSTPWDSLQSDCAPHLGWALKKYVFDGGIDEFYITLRQTRDPIALLQMAP</sequence>